<dbReference type="PANTHER" id="PTHR43289">
    <property type="entry name" value="MITOGEN-ACTIVATED PROTEIN KINASE KINASE KINASE 20-RELATED"/>
    <property type="match status" value="1"/>
</dbReference>
<evidence type="ECO:0000259" key="5">
    <source>
        <dbReference type="PROSITE" id="PS50011"/>
    </source>
</evidence>
<dbReference type="Gene3D" id="3.30.200.20">
    <property type="entry name" value="Phosphorylase Kinase, domain 1"/>
    <property type="match status" value="1"/>
</dbReference>
<gene>
    <name evidence="6" type="ORF">EZM97_14410</name>
</gene>
<keyword evidence="7" id="KW-1185">Reference proteome</keyword>
<comment type="caution">
    <text evidence="6">The sequence shown here is derived from an EMBL/GenBank/DDBJ whole genome shotgun (WGS) entry which is preliminary data.</text>
</comment>
<evidence type="ECO:0000313" key="7">
    <source>
        <dbReference type="Proteomes" id="UP000291822"/>
    </source>
</evidence>
<dbReference type="Proteomes" id="UP000291822">
    <property type="component" value="Unassembled WGS sequence"/>
</dbReference>
<evidence type="ECO:0000256" key="1">
    <source>
        <dbReference type="ARBA" id="ARBA00022679"/>
    </source>
</evidence>
<dbReference type="SUPFAM" id="SSF56112">
    <property type="entry name" value="Protein kinase-like (PK-like)"/>
    <property type="match status" value="1"/>
</dbReference>
<feature type="domain" description="Protein kinase" evidence="5">
    <location>
        <begin position="87"/>
        <end position="359"/>
    </location>
</feature>
<proteinExistence type="predicted"/>
<dbReference type="CDD" id="cd14014">
    <property type="entry name" value="STKc_PknB_like"/>
    <property type="match status" value="1"/>
</dbReference>
<keyword evidence="3 6" id="KW-0418">Kinase</keyword>
<keyword evidence="1" id="KW-0808">Transferase</keyword>
<dbReference type="Pfam" id="PF00069">
    <property type="entry name" value="Pkinase"/>
    <property type="match status" value="1"/>
</dbReference>
<protein>
    <submittedName>
        <fullName evidence="6">Serine/threonine protein kinase</fullName>
    </submittedName>
</protein>
<dbReference type="InterPro" id="IPR011990">
    <property type="entry name" value="TPR-like_helical_dom_sf"/>
</dbReference>
<dbReference type="SUPFAM" id="SSF48452">
    <property type="entry name" value="TPR-like"/>
    <property type="match status" value="2"/>
</dbReference>
<dbReference type="PANTHER" id="PTHR43289:SF34">
    <property type="entry name" value="SERINE_THREONINE-PROTEIN KINASE YBDM-RELATED"/>
    <property type="match status" value="1"/>
</dbReference>
<dbReference type="AlphaFoldDB" id="A0A4V2NLR6"/>
<dbReference type="PROSITE" id="PS00108">
    <property type="entry name" value="PROTEIN_KINASE_ST"/>
    <property type="match status" value="1"/>
</dbReference>
<keyword evidence="4" id="KW-0067">ATP-binding</keyword>
<evidence type="ECO:0000313" key="6">
    <source>
        <dbReference type="EMBL" id="TCI10111.1"/>
    </source>
</evidence>
<dbReference type="SMART" id="SM00220">
    <property type="entry name" value="S_TKc"/>
    <property type="match status" value="1"/>
</dbReference>
<dbReference type="InterPro" id="IPR008271">
    <property type="entry name" value="Ser/Thr_kinase_AS"/>
</dbReference>
<name>A0A4V2NLR6_9GAMM</name>
<keyword evidence="2" id="KW-0547">Nucleotide-binding</keyword>
<evidence type="ECO:0000256" key="2">
    <source>
        <dbReference type="ARBA" id="ARBA00022741"/>
    </source>
</evidence>
<dbReference type="InterPro" id="IPR011009">
    <property type="entry name" value="Kinase-like_dom_sf"/>
</dbReference>
<evidence type="ECO:0000256" key="3">
    <source>
        <dbReference type="ARBA" id="ARBA00022777"/>
    </source>
</evidence>
<reference evidence="6 7" key="1">
    <citation type="submission" date="2019-02" db="EMBL/GenBank/DDBJ databases">
        <title>Dyella amyloliquefaciens sp. nov., isolated from forest soil.</title>
        <authorList>
            <person name="Gao Z.-H."/>
            <person name="Qiu L.-H."/>
        </authorList>
    </citation>
    <scope>NUCLEOTIDE SEQUENCE [LARGE SCALE GENOMIC DNA]</scope>
    <source>
        <strain evidence="6 7">KACC 12747</strain>
    </source>
</reference>
<dbReference type="EMBL" id="SJTG01000002">
    <property type="protein sequence ID" value="TCI10111.1"/>
    <property type="molecule type" value="Genomic_DNA"/>
</dbReference>
<dbReference type="PROSITE" id="PS50011">
    <property type="entry name" value="PROTEIN_KINASE_DOM"/>
    <property type="match status" value="1"/>
</dbReference>
<organism evidence="6 7">
    <name type="scientific">Dyella soli</name>
    <dbReference type="NCBI Taxonomy" id="522319"/>
    <lineage>
        <taxon>Bacteria</taxon>
        <taxon>Pseudomonadati</taxon>
        <taxon>Pseudomonadota</taxon>
        <taxon>Gammaproteobacteria</taxon>
        <taxon>Lysobacterales</taxon>
        <taxon>Rhodanobacteraceae</taxon>
        <taxon>Dyella</taxon>
    </lineage>
</organism>
<dbReference type="GO" id="GO:0005524">
    <property type="term" value="F:ATP binding"/>
    <property type="evidence" value="ECO:0007669"/>
    <property type="project" value="UniProtKB-KW"/>
</dbReference>
<keyword evidence="6" id="KW-0723">Serine/threonine-protein kinase</keyword>
<accession>A0A4V2NLR6</accession>
<dbReference type="GO" id="GO:0004674">
    <property type="term" value="F:protein serine/threonine kinase activity"/>
    <property type="evidence" value="ECO:0007669"/>
    <property type="project" value="UniProtKB-KW"/>
</dbReference>
<dbReference type="Gene3D" id="1.10.510.10">
    <property type="entry name" value="Transferase(Phosphotransferase) domain 1"/>
    <property type="match status" value="1"/>
</dbReference>
<dbReference type="Gene3D" id="1.25.40.10">
    <property type="entry name" value="Tetratricopeptide repeat domain"/>
    <property type="match status" value="2"/>
</dbReference>
<sequence>MALGASMSASDWDRIAALFARACELPRARRAAFLDRTCAGDPATRHELQSLLQAHERANDFLEPAPRARGEAPVEASLADGVQLGNWRVRRLLSCGGMGEVYEVERATGDFAQRAALKLLRHDADAQSERFQAEREILGRLDHAGIAKLLDGGVGEDGRPWAVLEFVDGQPITAWCQLQNASLRQRLSLFLQVCDAVAYAHRNLIVHRDLKPSNILVDKDQRVRLLDFGIAKLLAPKVWGHGMATVTQIPLTPDYCAPEQLSGEVITTATDIYQLGLLLFEILTHRQPWKMRGMPIAHALRALLDVAPPKPSEVAASEAGAVVSSRALQGDLDAIVARCLRKEPMRRYPTVEALRDDIVCHLSGEPVEAREGARLYVLGRFLRRYRWGVAAAAMLMLSLAAGLAGFAWQAGRAREQADRAEATKQFLVSVFNASNPTKAADRPRGQITAKELLDASSVRIDREFAGRPELQIELLGVTAQIYGELNEKDRYLTQHRRYIELARQFYGDLHPIVIDAYLQDADYYGRWPNLDSVEALRALNAVDPLIHRAGLDESPTRALWWETRGRVLKWDPTRIAEDEAAWTQAAELYRRTDPRDPHYPRALMELASIAAGRDEGEDREYSLLLRAREAQAKARNPDDTNGALIESSFANAEWARGDFAAADASLVRGIDIFRRTRGEHHYGYWLAVSSRALLMCEHGDRVEALRLFDEVLHLLPDDANRELRRSVAGVRSMYGTCLSLLGRNQEAIVMLESAARLREGTHWTPSAISWNRTALPNAYDGVGRYDDARQSFKAGLDVRVAQNPRDSGLVLEIRERWGRFLLTQGDAAGAEAEFREVIAQDHGRNLAFTALAHGGLARLALERHDAAAALASIRTAMGVFSNVTGPRDARMEPYLWRIYAQALAQSGDTGAAMTFAHKALDAYQRYDDPASPDIVDTASLVGVLTRSLSQAR</sequence>
<evidence type="ECO:0000256" key="4">
    <source>
        <dbReference type="ARBA" id="ARBA00022840"/>
    </source>
</evidence>
<dbReference type="InterPro" id="IPR000719">
    <property type="entry name" value="Prot_kinase_dom"/>
</dbReference>